<dbReference type="EMBL" id="BJXW01000013">
    <property type="protein sequence ID" value="GEN31260.1"/>
    <property type="molecule type" value="Genomic_DNA"/>
</dbReference>
<dbReference type="GO" id="GO:0008156">
    <property type="term" value="P:negative regulation of DNA replication"/>
    <property type="evidence" value="ECO:0007669"/>
    <property type="project" value="UniProtKB-UniRule"/>
</dbReference>
<keyword evidence="4 6" id="KW-0862">Zinc</keyword>
<organism evidence="8 9">
    <name type="scientific">Cerasibacillus quisquiliarum</name>
    <dbReference type="NCBI Taxonomy" id="227865"/>
    <lineage>
        <taxon>Bacteria</taxon>
        <taxon>Bacillati</taxon>
        <taxon>Bacillota</taxon>
        <taxon>Bacilli</taxon>
        <taxon>Bacillales</taxon>
        <taxon>Bacillaceae</taxon>
        <taxon>Cerasibacillus</taxon>
    </lineage>
</organism>
<keyword evidence="3 6" id="KW-0479">Metal-binding</keyword>
<feature type="compositionally biased region" description="Basic and acidic residues" evidence="7">
    <location>
        <begin position="48"/>
        <end position="71"/>
    </location>
</feature>
<comment type="subcellular location">
    <subcellularLocation>
        <location evidence="6">Cytoplasm</location>
        <location evidence="6">Nucleoid</location>
    </subcellularLocation>
    <text evidence="6">Localizes in tight foci, which correspond to the replisome at mid-cell throughout the cell cycle.</text>
</comment>
<reference evidence="8 9" key="1">
    <citation type="submission" date="2019-07" db="EMBL/GenBank/DDBJ databases">
        <title>Whole genome shotgun sequence of Cerasibacillus quisquiliarum NBRC 102429.</title>
        <authorList>
            <person name="Hosoyama A."/>
            <person name="Uohara A."/>
            <person name="Ohji S."/>
            <person name="Ichikawa N."/>
        </authorList>
    </citation>
    <scope>NUCLEOTIDE SEQUENCE [LARGE SCALE GENOMIC DNA]</scope>
    <source>
        <strain evidence="8 9">NBRC 102429</strain>
    </source>
</reference>
<dbReference type="OrthoDB" id="2112130at2"/>
<dbReference type="RefSeq" id="WP_146937280.1">
    <property type="nucleotide sequence ID" value="NZ_BJXW01000013.1"/>
</dbReference>
<dbReference type="GO" id="GO:0043590">
    <property type="term" value="C:bacterial nucleoid"/>
    <property type="evidence" value="ECO:0007669"/>
    <property type="project" value="UniProtKB-UniRule"/>
</dbReference>
<sequence>MKKRQIFDQVMDMKKQIGEFYEQLGELKNNLSTLLEENHRLEMENHHLRQRLDKQTEDVENKSETDEKDLAPGEGYDNLARIYEEGFHICNYEFGSPRDEDCIFCLDLLSKKNE</sequence>
<keyword evidence="1 6" id="KW-0963">Cytoplasm</keyword>
<gene>
    <name evidence="6" type="primary">yabA</name>
    <name evidence="8" type="ORF">CQU01_14980</name>
</gene>
<evidence type="ECO:0000256" key="6">
    <source>
        <dbReference type="HAMAP-Rule" id="MF_01159"/>
    </source>
</evidence>
<proteinExistence type="inferred from homology"/>
<feature type="binding site" evidence="6">
    <location>
        <position position="105"/>
    </location>
    <ligand>
        <name>Zn(2+)</name>
        <dbReference type="ChEBI" id="CHEBI:29105"/>
    </ligand>
</feature>
<dbReference type="Proteomes" id="UP000321491">
    <property type="component" value="Unassembled WGS sequence"/>
</dbReference>
<dbReference type="InterPro" id="IPR010377">
    <property type="entry name" value="YabA"/>
</dbReference>
<dbReference type="GO" id="GO:0008270">
    <property type="term" value="F:zinc ion binding"/>
    <property type="evidence" value="ECO:0007669"/>
    <property type="project" value="UniProtKB-UniRule"/>
</dbReference>
<evidence type="ECO:0000256" key="4">
    <source>
        <dbReference type="ARBA" id="ARBA00022833"/>
    </source>
</evidence>
<feature type="binding site" evidence="6">
    <location>
        <position position="88"/>
    </location>
    <ligand>
        <name>Zn(2+)</name>
        <dbReference type="ChEBI" id="CHEBI:29105"/>
    </ligand>
</feature>
<keyword evidence="5 6" id="KW-0236">DNA replication inhibitor</keyword>
<evidence type="ECO:0000313" key="9">
    <source>
        <dbReference type="Proteomes" id="UP000321491"/>
    </source>
</evidence>
<protein>
    <recommendedName>
        <fullName evidence="6">Replication initiation control protein YabA</fullName>
    </recommendedName>
</protein>
<comment type="subunit">
    <text evidence="6">Homotetramer. Interacts with both DnaA and DnaN, acting as a bridge between these two proteins.</text>
</comment>
<keyword evidence="9" id="KW-1185">Reference proteome</keyword>
<dbReference type="Pfam" id="PF06156">
    <property type="entry name" value="YabA"/>
    <property type="match status" value="1"/>
</dbReference>
<comment type="cofactor">
    <cofactor evidence="6">
        <name>Zn(2+)</name>
        <dbReference type="ChEBI" id="CHEBI:29105"/>
    </cofactor>
    <text evidence="6">Binds 1 zinc ion per subunit.</text>
</comment>
<accession>A0A511UXA0</accession>
<dbReference type="NCBIfam" id="NF009644">
    <property type="entry name" value="PRK13169.1-5"/>
    <property type="match status" value="1"/>
</dbReference>
<evidence type="ECO:0000256" key="3">
    <source>
        <dbReference type="ARBA" id="ARBA00022723"/>
    </source>
</evidence>
<comment type="similarity">
    <text evidence="6">Belongs to the YabA family.</text>
</comment>
<dbReference type="AlphaFoldDB" id="A0A511UXA0"/>
<comment type="caution">
    <text evidence="8">The sequence shown here is derived from an EMBL/GenBank/DDBJ whole genome shotgun (WGS) entry which is preliminary data.</text>
</comment>
<evidence type="ECO:0000256" key="5">
    <source>
        <dbReference type="ARBA" id="ARBA00022880"/>
    </source>
</evidence>
<comment type="function">
    <text evidence="6">Involved in control of chromosome replication initiation. Inhibits the cooperative binding of DnaA to the oriC region, thus negatively regulating initiation of chromosome replication. Inhibits the ability of DnaA-ATP to form a helix on DNA; does not disassemble preformed DnaA-DNA helices. Decreases the residence time of DnaA on the chromosome at its binding sites (oriC, replication forks and promoter-binding sites). Tethers DnaA to the replication machinery via the DNA polymerase beta sliding clamp subunit (dnaN). Associates with oriC and other DnaA targets on the chromosome in a DnaA-dependent manner.</text>
</comment>
<dbReference type="PIRSF" id="PIRSF021439">
    <property type="entry name" value="DUF972"/>
    <property type="match status" value="1"/>
</dbReference>
<keyword evidence="2 6" id="KW-0235">DNA replication</keyword>
<evidence type="ECO:0000256" key="7">
    <source>
        <dbReference type="SAM" id="MobiDB-lite"/>
    </source>
</evidence>
<name>A0A511UXA0_9BACI</name>
<dbReference type="HAMAP" id="MF_01159">
    <property type="entry name" value="YabA"/>
    <property type="match status" value="1"/>
</dbReference>
<feature type="binding site" evidence="6">
    <location>
        <position position="102"/>
    </location>
    <ligand>
        <name>Zn(2+)</name>
        <dbReference type="ChEBI" id="CHEBI:29105"/>
    </ligand>
</feature>
<feature type="binding site" evidence="6">
    <location>
        <position position="90"/>
    </location>
    <ligand>
        <name>Zn(2+)</name>
        <dbReference type="ChEBI" id="CHEBI:29105"/>
    </ligand>
</feature>
<evidence type="ECO:0000256" key="1">
    <source>
        <dbReference type="ARBA" id="ARBA00022490"/>
    </source>
</evidence>
<evidence type="ECO:0000256" key="2">
    <source>
        <dbReference type="ARBA" id="ARBA00022705"/>
    </source>
</evidence>
<evidence type="ECO:0000313" key="8">
    <source>
        <dbReference type="EMBL" id="GEN31260.1"/>
    </source>
</evidence>
<feature type="region of interest" description="Disordered" evidence="7">
    <location>
        <begin position="48"/>
        <end position="73"/>
    </location>
</feature>
<dbReference type="GO" id="GO:0006260">
    <property type="term" value="P:DNA replication"/>
    <property type="evidence" value="ECO:0007669"/>
    <property type="project" value="UniProtKB-KW"/>
</dbReference>